<protein>
    <recommendedName>
        <fullName evidence="4">PPE family domain-containing protein</fullName>
    </recommendedName>
</protein>
<organism evidence="2 3">
    <name type="scientific">Amycolatopsis coloradensis</name>
    <dbReference type="NCBI Taxonomy" id="76021"/>
    <lineage>
        <taxon>Bacteria</taxon>
        <taxon>Bacillati</taxon>
        <taxon>Actinomycetota</taxon>
        <taxon>Actinomycetes</taxon>
        <taxon>Pseudonocardiales</taxon>
        <taxon>Pseudonocardiaceae</taxon>
        <taxon>Amycolatopsis</taxon>
    </lineage>
</organism>
<evidence type="ECO:0000313" key="2">
    <source>
        <dbReference type="EMBL" id="OLZ50725.1"/>
    </source>
</evidence>
<name>A0A1R0KS98_9PSEU</name>
<evidence type="ECO:0008006" key="4">
    <source>
        <dbReference type="Google" id="ProtNLM"/>
    </source>
</evidence>
<dbReference type="STRING" id="76021.BS329_20210"/>
<feature type="region of interest" description="Disordered" evidence="1">
    <location>
        <begin position="202"/>
        <end position="266"/>
    </location>
</feature>
<dbReference type="EMBL" id="MQUQ01000010">
    <property type="protein sequence ID" value="OLZ50725.1"/>
    <property type="molecule type" value="Genomic_DNA"/>
</dbReference>
<dbReference type="OrthoDB" id="3638535at2"/>
<dbReference type="RefSeq" id="WP_076162768.1">
    <property type="nucleotide sequence ID" value="NZ_JBEZVB010000061.1"/>
</dbReference>
<sequence length="497" mass="50974">MGGGLEDLFGDARTYTVLSLRAQHDKISAELPHIPRLHAAADMWVEAATWIADKTVSFNQQVENLVSNWPDQAGDTFRALAKRDIDTLRSWVQTPDAQIPVTNEVPLLLPLPSTVQQSRPSYGITMSNVAVRLRELADDIKRTFDYVDTLKRDFDVLFKRPGVQAEDRKAVEDDYRLKAGRALDNLGSHYRDVSDNALPDARGLAWTGPRSDVVPKLTSDSPAGDGANPGGGGDPNATGGDPGTANPGETPKPAETPESPEEQKPLTLQEQLDLASQGLDTAGKAVDLAGKVADQLLGSGSSGAPDVPDPATVPNPLEGWKPGDLPTLSGVPGADNPLGLPSLAGLDGGGGLGGGLGAGGIGAGGAVPSAPGTASPMAGVAGAALPGTAAAMGAAGGTTGGTGGSPGMMPLYPPNGAGGRQGGGDIRPGAAEQVNAVRSRKPDGNPGVALRGRAGAASRPPVTRQRPAVENDVVDVLDEDLWQLNPATDRPTYRTGY</sequence>
<comment type="caution">
    <text evidence="2">The sequence shown here is derived from an EMBL/GenBank/DDBJ whole genome shotgun (WGS) entry which is preliminary data.</text>
</comment>
<accession>A0A1R0KS98</accession>
<dbReference type="AlphaFoldDB" id="A0A1R0KS98"/>
<reference evidence="2 3" key="1">
    <citation type="submission" date="2016-01" db="EMBL/GenBank/DDBJ databases">
        <title>Amycolatopsis coloradensis genome sequencing and assembly.</title>
        <authorList>
            <person name="Mayilraj S."/>
        </authorList>
    </citation>
    <scope>NUCLEOTIDE SEQUENCE [LARGE SCALE GENOMIC DNA]</scope>
    <source>
        <strain evidence="2 3">DSM 44225</strain>
    </source>
</reference>
<dbReference type="Proteomes" id="UP000187486">
    <property type="component" value="Unassembled WGS sequence"/>
</dbReference>
<keyword evidence="3" id="KW-1185">Reference proteome</keyword>
<gene>
    <name evidence="2" type="ORF">BS329_20210</name>
</gene>
<feature type="region of interest" description="Disordered" evidence="1">
    <location>
        <begin position="436"/>
        <end position="468"/>
    </location>
</feature>
<evidence type="ECO:0000256" key="1">
    <source>
        <dbReference type="SAM" id="MobiDB-lite"/>
    </source>
</evidence>
<proteinExistence type="predicted"/>
<evidence type="ECO:0000313" key="3">
    <source>
        <dbReference type="Proteomes" id="UP000187486"/>
    </source>
</evidence>